<dbReference type="NCBIfam" id="TIGR03798">
    <property type="entry name" value="leader_Nif11"/>
    <property type="match status" value="1"/>
</dbReference>
<sequence length="123" mass="13795">MGSISKILINEEQRVAIIIFPPNLDTLVLLVLKNILLFFFILRVASEDQILNMAFEQIEAFLKKMQSEPELKNEVLAAPTADDVARIALKLGFEFSGDELLRMSGKKVGSITVRKTDLPGEYN</sequence>
<keyword evidence="3" id="KW-1185">Reference proteome</keyword>
<protein>
    <recommendedName>
        <fullName evidence="1">Nif11 domain-containing protein</fullName>
    </recommendedName>
</protein>
<feature type="domain" description="Nif11" evidence="1">
    <location>
        <begin position="53"/>
        <end position="100"/>
    </location>
</feature>
<proteinExistence type="predicted"/>
<organism evidence="2 3">
    <name type="scientific">Nostoc commune NIES-4072</name>
    <dbReference type="NCBI Taxonomy" id="2005467"/>
    <lineage>
        <taxon>Bacteria</taxon>
        <taxon>Bacillati</taxon>
        <taxon>Cyanobacteriota</taxon>
        <taxon>Cyanophyceae</taxon>
        <taxon>Nostocales</taxon>
        <taxon>Nostocaceae</taxon>
        <taxon>Nostoc</taxon>
    </lineage>
</organism>
<comment type="caution">
    <text evidence="2">The sequence shown here is derived from an EMBL/GenBank/DDBJ whole genome shotgun (WGS) entry which is preliminary data.</text>
</comment>
<dbReference type="EMBL" id="BDUD01000002">
    <property type="protein sequence ID" value="GBG22892.1"/>
    <property type="molecule type" value="Genomic_DNA"/>
</dbReference>
<evidence type="ECO:0000313" key="3">
    <source>
        <dbReference type="Proteomes" id="UP000245124"/>
    </source>
</evidence>
<evidence type="ECO:0000313" key="2">
    <source>
        <dbReference type="EMBL" id="GBG22892.1"/>
    </source>
</evidence>
<dbReference type="RefSeq" id="WP_219930128.1">
    <property type="nucleotide sequence ID" value="NZ_BDUD01000002.1"/>
</dbReference>
<dbReference type="Pfam" id="PF07862">
    <property type="entry name" value="Nif11"/>
    <property type="match status" value="1"/>
</dbReference>
<evidence type="ECO:0000259" key="1">
    <source>
        <dbReference type="Pfam" id="PF07862"/>
    </source>
</evidence>
<dbReference type="Proteomes" id="UP000245124">
    <property type="component" value="Unassembled WGS sequence"/>
</dbReference>
<name>A0A2R5FVV8_NOSCO</name>
<dbReference type="InterPro" id="IPR022516">
    <property type="entry name" value="CHP03798_Ocin"/>
</dbReference>
<accession>A0A2R5FVV8</accession>
<dbReference type="AlphaFoldDB" id="A0A2R5FVV8"/>
<reference evidence="2 3" key="1">
    <citation type="submission" date="2017-06" db="EMBL/GenBank/DDBJ databases">
        <title>Genome sequencing of cyanobaciteial culture collection at National Institute for Environmental Studies (NIES).</title>
        <authorList>
            <person name="Hirose Y."/>
            <person name="Shimura Y."/>
            <person name="Fujisawa T."/>
            <person name="Nakamura Y."/>
            <person name="Kawachi M."/>
        </authorList>
    </citation>
    <scope>NUCLEOTIDE SEQUENCE [LARGE SCALE GENOMIC DNA]</scope>
    <source>
        <strain evidence="2 3">NIES-4072</strain>
    </source>
</reference>
<dbReference type="InterPro" id="IPR012903">
    <property type="entry name" value="Nif11"/>
</dbReference>
<gene>
    <name evidence="2" type="ORF">NIES4072_66040</name>
</gene>